<name>A0A327L1Y3_9BRAD</name>
<evidence type="ECO:0000256" key="1">
    <source>
        <dbReference type="ARBA" id="ARBA00004429"/>
    </source>
</evidence>
<dbReference type="Proteomes" id="UP000249130">
    <property type="component" value="Unassembled WGS sequence"/>
</dbReference>
<evidence type="ECO:0000256" key="2">
    <source>
        <dbReference type="ARBA" id="ARBA00005632"/>
    </source>
</evidence>
<proteinExistence type="inferred from homology"/>
<keyword evidence="10" id="KW-1185">Reference proteome</keyword>
<comment type="similarity">
    <text evidence="2">Belongs to the PsiE family.</text>
</comment>
<dbReference type="PANTHER" id="PTHR37819:SF1">
    <property type="entry name" value="PROTEIN PSIE"/>
    <property type="match status" value="1"/>
</dbReference>
<feature type="transmembrane region" description="Helical" evidence="8">
    <location>
        <begin position="52"/>
        <end position="69"/>
    </location>
</feature>
<dbReference type="Pfam" id="PF06146">
    <property type="entry name" value="PsiE"/>
    <property type="match status" value="1"/>
</dbReference>
<comment type="caution">
    <text evidence="9">The sequence shown here is derived from an EMBL/GenBank/DDBJ whole genome shotgun (WGS) entry which is preliminary data.</text>
</comment>
<dbReference type="InterPro" id="IPR009315">
    <property type="entry name" value="P_starv_induced_PsiE"/>
</dbReference>
<dbReference type="PIRSF" id="PIRSF029598">
    <property type="entry name" value="PsiE"/>
    <property type="match status" value="1"/>
</dbReference>
<dbReference type="GO" id="GO:0016036">
    <property type="term" value="P:cellular response to phosphate starvation"/>
    <property type="evidence" value="ECO:0007669"/>
    <property type="project" value="InterPro"/>
</dbReference>
<keyword evidence="5 8" id="KW-0812">Transmembrane</keyword>
<dbReference type="PANTHER" id="PTHR37819">
    <property type="entry name" value="PROTEIN PSIE"/>
    <property type="match status" value="1"/>
</dbReference>
<keyword evidence="4" id="KW-1003">Cell membrane</keyword>
<comment type="subcellular location">
    <subcellularLocation>
        <location evidence="1">Cell inner membrane</location>
        <topology evidence="1">Multi-pass membrane protein</topology>
    </subcellularLocation>
</comment>
<dbReference type="GO" id="GO:0005886">
    <property type="term" value="C:plasma membrane"/>
    <property type="evidence" value="ECO:0007669"/>
    <property type="project" value="UniProtKB-SubCell"/>
</dbReference>
<dbReference type="EMBL" id="NPEX01000028">
    <property type="protein sequence ID" value="RAI44959.1"/>
    <property type="molecule type" value="Genomic_DNA"/>
</dbReference>
<evidence type="ECO:0000256" key="4">
    <source>
        <dbReference type="ARBA" id="ARBA00022475"/>
    </source>
</evidence>
<feature type="transmembrane region" description="Helical" evidence="8">
    <location>
        <begin position="21"/>
        <end position="46"/>
    </location>
</feature>
<keyword evidence="6 8" id="KW-1133">Transmembrane helix</keyword>
<organism evidence="9 10">
    <name type="scientific">Rhodoplanes roseus</name>
    <dbReference type="NCBI Taxonomy" id="29409"/>
    <lineage>
        <taxon>Bacteria</taxon>
        <taxon>Pseudomonadati</taxon>
        <taxon>Pseudomonadota</taxon>
        <taxon>Alphaproteobacteria</taxon>
        <taxon>Hyphomicrobiales</taxon>
        <taxon>Nitrobacteraceae</taxon>
        <taxon>Rhodoplanes</taxon>
    </lineage>
</organism>
<reference evidence="9 10" key="1">
    <citation type="submission" date="2017-07" db="EMBL/GenBank/DDBJ databases">
        <title>Draft Genome Sequences of Select Purple Nonsulfur Bacteria.</title>
        <authorList>
            <person name="Lasarre B."/>
            <person name="Mckinlay J.B."/>
        </authorList>
    </citation>
    <scope>NUCLEOTIDE SEQUENCE [LARGE SCALE GENOMIC DNA]</scope>
    <source>
        <strain evidence="9 10">DSM 5909</strain>
    </source>
</reference>
<evidence type="ECO:0000256" key="5">
    <source>
        <dbReference type="ARBA" id="ARBA00022692"/>
    </source>
</evidence>
<evidence type="ECO:0000256" key="6">
    <source>
        <dbReference type="ARBA" id="ARBA00022989"/>
    </source>
</evidence>
<evidence type="ECO:0000256" key="3">
    <source>
        <dbReference type="ARBA" id="ARBA00021903"/>
    </source>
</evidence>
<evidence type="ECO:0000313" key="9">
    <source>
        <dbReference type="EMBL" id="RAI44959.1"/>
    </source>
</evidence>
<accession>A0A327L1Y3</accession>
<sequence length="142" mass="15885">MARTDFKDSVMSRVIHQVENVFLLGIAFFTVVAMCQEVYAIVLGIKVALKDLLLMFIYVEVLGMVGVYYDSKKIPIVLPLFIAITALSRLVILQGKDQPPLNLLFESGAILILALACVVINYRQPSADEHTDRSDVVELERE</sequence>
<evidence type="ECO:0000256" key="7">
    <source>
        <dbReference type="ARBA" id="ARBA00023136"/>
    </source>
</evidence>
<dbReference type="OrthoDB" id="9792470at2"/>
<protein>
    <recommendedName>
        <fullName evidence="3">Protein PsiE</fullName>
    </recommendedName>
</protein>
<dbReference type="AlphaFoldDB" id="A0A327L1Y3"/>
<evidence type="ECO:0000256" key="8">
    <source>
        <dbReference type="SAM" id="Phobius"/>
    </source>
</evidence>
<evidence type="ECO:0000313" key="10">
    <source>
        <dbReference type="Proteomes" id="UP000249130"/>
    </source>
</evidence>
<dbReference type="InterPro" id="IPR020948">
    <property type="entry name" value="P_starv_induced_PsiE-like"/>
</dbReference>
<gene>
    <name evidence="9" type="ORF">CH341_06300</name>
</gene>
<feature type="transmembrane region" description="Helical" evidence="8">
    <location>
        <begin position="101"/>
        <end position="122"/>
    </location>
</feature>
<feature type="transmembrane region" description="Helical" evidence="8">
    <location>
        <begin position="76"/>
        <end position="95"/>
    </location>
</feature>
<keyword evidence="7 8" id="KW-0472">Membrane</keyword>